<name>A0A915CXA2_9BILA</name>
<protein>
    <submittedName>
        <fullName evidence="3">Uncharacterized protein</fullName>
    </submittedName>
</protein>
<accession>A0A915CXA2</accession>
<dbReference type="WBParaSite" id="jg13143">
    <property type="protein sequence ID" value="jg13143"/>
    <property type="gene ID" value="jg13143"/>
</dbReference>
<reference evidence="3" key="1">
    <citation type="submission" date="2022-11" db="UniProtKB">
        <authorList>
            <consortium name="WormBaseParasite"/>
        </authorList>
    </citation>
    <scope>IDENTIFICATION</scope>
</reference>
<keyword evidence="2" id="KW-1185">Reference proteome</keyword>
<keyword evidence="1" id="KW-0472">Membrane</keyword>
<dbReference type="AlphaFoldDB" id="A0A915CXA2"/>
<evidence type="ECO:0000313" key="3">
    <source>
        <dbReference type="WBParaSite" id="jg13143"/>
    </source>
</evidence>
<keyword evidence="1" id="KW-1133">Transmembrane helix</keyword>
<evidence type="ECO:0000256" key="1">
    <source>
        <dbReference type="SAM" id="Phobius"/>
    </source>
</evidence>
<evidence type="ECO:0000313" key="2">
    <source>
        <dbReference type="Proteomes" id="UP000887574"/>
    </source>
</evidence>
<dbReference type="Proteomes" id="UP000887574">
    <property type="component" value="Unplaced"/>
</dbReference>
<feature type="transmembrane region" description="Helical" evidence="1">
    <location>
        <begin position="6"/>
        <end position="21"/>
    </location>
</feature>
<sequence length="186" mass="21121">MPTTFVALAIEMLYLFYLYLFEEKERMLHCVGTGSTPFHYSIPIDHRWRGVGYGGSSLPMKTNINNYYLDFTVNLEGKLEDECGSISRLEVSTPVVKPSAEVLAVEAPFLLKIRLHTMNQQPLDGAVLEQLHRQLEAKREGKIITITIGDGDTMKSIRIEHDPQRQSMYSWVLEAGSELIKVDDLC</sequence>
<organism evidence="2 3">
    <name type="scientific">Ditylenchus dipsaci</name>
    <dbReference type="NCBI Taxonomy" id="166011"/>
    <lineage>
        <taxon>Eukaryota</taxon>
        <taxon>Metazoa</taxon>
        <taxon>Ecdysozoa</taxon>
        <taxon>Nematoda</taxon>
        <taxon>Chromadorea</taxon>
        <taxon>Rhabditida</taxon>
        <taxon>Tylenchina</taxon>
        <taxon>Tylenchomorpha</taxon>
        <taxon>Sphaerularioidea</taxon>
        <taxon>Anguinidae</taxon>
        <taxon>Anguininae</taxon>
        <taxon>Ditylenchus</taxon>
    </lineage>
</organism>
<proteinExistence type="predicted"/>
<keyword evidence="1" id="KW-0812">Transmembrane</keyword>